<comment type="caution">
    <text evidence="2">The sequence shown here is derived from an EMBL/GenBank/DDBJ whole genome shotgun (WGS) entry which is preliminary data.</text>
</comment>
<dbReference type="Proteomes" id="UP001530293">
    <property type="component" value="Unassembled WGS sequence"/>
</dbReference>
<evidence type="ECO:0000313" key="2">
    <source>
        <dbReference type="EMBL" id="KAL3758999.1"/>
    </source>
</evidence>
<accession>A0ABD3M8L5</accession>
<dbReference type="EMBL" id="JALLBG020000214">
    <property type="protein sequence ID" value="KAL3758999.1"/>
    <property type="molecule type" value="Genomic_DNA"/>
</dbReference>
<protein>
    <recommendedName>
        <fullName evidence="1">Mitochondrial splicing suppressor 51-like C-terminal domain-containing protein</fullName>
    </recommendedName>
</protein>
<reference evidence="2 3" key="1">
    <citation type="submission" date="2024-10" db="EMBL/GenBank/DDBJ databases">
        <title>Updated reference genomes for cyclostephanoid diatoms.</title>
        <authorList>
            <person name="Roberts W.R."/>
            <person name="Alverson A.J."/>
        </authorList>
    </citation>
    <scope>NUCLEOTIDE SEQUENCE [LARGE SCALE GENOMIC DNA]</scope>
    <source>
        <strain evidence="2 3">AJA232-27</strain>
    </source>
</reference>
<evidence type="ECO:0000259" key="1">
    <source>
        <dbReference type="Pfam" id="PF20179"/>
    </source>
</evidence>
<organism evidence="2 3">
    <name type="scientific">Discostella pseudostelligera</name>
    <dbReference type="NCBI Taxonomy" id="259834"/>
    <lineage>
        <taxon>Eukaryota</taxon>
        <taxon>Sar</taxon>
        <taxon>Stramenopiles</taxon>
        <taxon>Ochrophyta</taxon>
        <taxon>Bacillariophyta</taxon>
        <taxon>Coscinodiscophyceae</taxon>
        <taxon>Thalassiosirophycidae</taxon>
        <taxon>Stephanodiscales</taxon>
        <taxon>Stephanodiscaceae</taxon>
        <taxon>Discostella</taxon>
    </lineage>
</organism>
<feature type="domain" description="Mitochondrial splicing suppressor 51-like C-terminal" evidence="1">
    <location>
        <begin position="100"/>
        <end position="305"/>
    </location>
</feature>
<proteinExistence type="predicted"/>
<dbReference type="PANTHER" id="PTHR28069:SF1">
    <property type="entry name" value="PROTEIN MSS51, MITOCHONDRIAL"/>
    <property type="match status" value="1"/>
</dbReference>
<dbReference type="AlphaFoldDB" id="A0ABD3M8L5"/>
<name>A0ABD3M8L5_9STRA</name>
<dbReference type="InterPro" id="IPR046824">
    <property type="entry name" value="Mss51-like_C"/>
</dbReference>
<evidence type="ECO:0000313" key="3">
    <source>
        <dbReference type="Proteomes" id="UP001530293"/>
    </source>
</evidence>
<dbReference type="PANTHER" id="PTHR28069">
    <property type="entry name" value="GH20023P"/>
    <property type="match status" value="1"/>
</dbReference>
<dbReference type="Pfam" id="PF20179">
    <property type="entry name" value="MSS51_C"/>
    <property type="match status" value="1"/>
</dbReference>
<keyword evidence="3" id="KW-1185">Reference proteome</keyword>
<sequence length="328" mass="37457">MEHCPIRSFAKNYPEAARQILSTPSFSASNSLDKVGDNPLLRAGGTLEQYLDWRGWDLSRILKVHNLDGDDNLLQSAIGLLSHPLTFPLTLGRHVRALSRHLDDVADDVDDLSKMNRHLRLCCVGARAECTLPDDYWREFLISLFSSHQSSNDLHSDESFRCTIDFVGPDVPRNLKSRTLTIHDKDYQSPMQNANNKLVYYLTMNYYTSFLHEVLLDSRMDTVQPLFWDGFVLFNPGFGHPNLQNQWRSTLQFLLGTNKPILVTAHSTVDAERDSEILAKLTFDTECHLGQYNENPFASRMYFVDPFPASDEGVAHIVRPNHSEFLLQ</sequence>
<gene>
    <name evidence="2" type="ORF">ACHAWU_008608</name>
</gene>